<keyword evidence="2" id="KW-0812">Transmembrane</keyword>
<dbReference type="RefSeq" id="WP_046826792.1">
    <property type="nucleotide sequence ID" value="NZ_LBIA02000001.1"/>
</dbReference>
<proteinExistence type="predicted"/>
<feature type="compositionally biased region" description="Polar residues" evidence="1">
    <location>
        <begin position="62"/>
        <end position="79"/>
    </location>
</feature>
<evidence type="ECO:0000313" key="4">
    <source>
        <dbReference type="Proteomes" id="UP000034832"/>
    </source>
</evidence>
<gene>
    <name evidence="3" type="ORF">YH63_015695</name>
</gene>
<organism evidence="3 4">
    <name type="scientific">Afipia massiliensis</name>
    <dbReference type="NCBI Taxonomy" id="211460"/>
    <lineage>
        <taxon>Bacteria</taxon>
        <taxon>Pseudomonadati</taxon>
        <taxon>Pseudomonadota</taxon>
        <taxon>Alphaproteobacteria</taxon>
        <taxon>Hyphomicrobiales</taxon>
        <taxon>Nitrobacteraceae</taxon>
        <taxon>Afipia</taxon>
    </lineage>
</organism>
<protein>
    <submittedName>
        <fullName evidence="3">Uncharacterized protein</fullName>
    </submittedName>
</protein>
<dbReference type="AlphaFoldDB" id="A0A4U6BQL7"/>
<accession>A0A4U6BQL7</accession>
<evidence type="ECO:0000313" key="3">
    <source>
        <dbReference type="EMBL" id="TKT72752.1"/>
    </source>
</evidence>
<evidence type="ECO:0000256" key="2">
    <source>
        <dbReference type="SAM" id="Phobius"/>
    </source>
</evidence>
<sequence>MALMSGNDWSSDGKKGGYDEQIQTSEEFEYQQGKPIKALIGIALLVVLALVLSRMNPAPHETASTPAITTGQTTGSANR</sequence>
<reference evidence="3" key="1">
    <citation type="submission" date="2019-04" db="EMBL/GenBank/DDBJ databases">
        <title>Whole genome sequencing of cave bacteria.</title>
        <authorList>
            <person name="Gan H.M."/>
            <person name="Barton H."/>
            <person name="Savka M.A."/>
        </authorList>
    </citation>
    <scope>NUCLEOTIDE SEQUENCE [LARGE SCALE GENOMIC DNA]</scope>
    <source>
        <strain evidence="3">LC387</strain>
    </source>
</reference>
<keyword evidence="2" id="KW-0472">Membrane</keyword>
<keyword evidence="2" id="KW-1133">Transmembrane helix</keyword>
<dbReference type="EMBL" id="LBIA02000001">
    <property type="protein sequence ID" value="TKT72752.1"/>
    <property type="molecule type" value="Genomic_DNA"/>
</dbReference>
<dbReference type="OrthoDB" id="8130120at2"/>
<dbReference type="STRING" id="211460.YH63_03320"/>
<evidence type="ECO:0000256" key="1">
    <source>
        <dbReference type="SAM" id="MobiDB-lite"/>
    </source>
</evidence>
<keyword evidence="4" id="KW-1185">Reference proteome</keyword>
<feature type="region of interest" description="Disordered" evidence="1">
    <location>
        <begin position="1"/>
        <end position="20"/>
    </location>
</feature>
<name>A0A4U6BQL7_9BRAD</name>
<dbReference type="Proteomes" id="UP000034832">
    <property type="component" value="Unassembled WGS sequence"/>
</dbReference>
<comment type="caution">
    <text evidence="3">The sequence shown here is derived from an EMBL/GenBank/DDBJ whole genome shotgun (WGS) entry which is preliminary data.</text>
</comment>
<feature type="region of interest" description="Disordered" evidence="1">
    <location>
        <begin position="58"/>
        <end position="79"/>
    </location>
</feature>
<feature type="transmembrane region" description="Helical" evidence="2">
    <location>
        <begin position="35"/>
        <end position="52"/>
    </location>
</feature>